<dbReference type="SUPFAM" id="SSF82171">
    <property type="entry name" value="DPP6 N-terminal domain-like"/>
    <property type="match status" value="1"/>
</dbReference>
<dbReference type="InterPro" id="IPR016187">
    <property type="entry name" value="CTDL_fold"/>
</dbReference>
<dbReference type="PANTHER" id="PTHR42776">
    <property type="entry name" value="SERINE PEPTIDASE S9 FAMILY MEMBER"/>
    <property type="match status" value="1"/>
</dbReference>
<evidence type="ECO:0000256" key="2">
    <source>
        <dbReference type="ARBA" id="ARBA00022825"/>
    </source>
</evidence>
<feature type="domain" description="Peptidase S9 prolyl oligopeptidase catalytic" evidence="3">
    <location>
        <begin position="475"/>
        <end position="677"/>
    </location>
</feature>
<keyword evidence="6" id="KW-1185">Reference proteome</keyword>
<evidence type="ECO:0000313" key="6">
    <source>
        <dbReference type="Proteomes" id="UP000185812"/>
    </source>
</evidence>
<evidence type="ECO:0000256" key="1">
    <source>
        <dbReference type="ARBA" id="ARBA00022801"/>
    </source>
</evidence>
<evidence type="ECO:0000313" key="5">
    <source>
        <dbReference type="EMBL" id="SHK03750.1"/>
    </source>
</evidence>
<organism evidence="5 6">
    <name type="scientific">Rhodothermus profundi</name>
    <dbReference type="NCBI Taxonomy" id="633813"/>
    <lineage>
        <taxon>Bacteria</taxon>
        <taxon>Pseudomonadati</taxon>
        <taxon>Rhodothermota</taxon>
        <taxon>Rhodothermia</taxon>
        <taxon>Rhodothermales</taxon>
        <taxon>Rhodothermaceae</taxon>
        <taxon>Rhodothermus</taxon>
    </lineage>
</organism>
<keyword evidence="5" id="KW-0031">Aminopeptidase</keyword>
<evidence type="ECO:0000259" key="3">
    <source>
        <dbReference type="Pfam" id="PF00326"/>
    </source>
</evidence>
<keyword evidence="5" id="KW-0645">Protease</keyword>
<dbReference type="RefSeq" id="WP_072713844.1">
    <property type="nucleotide sequence ID" value="NZ_FRAU01000001.1"/>
</dbReference>
<dbReference type="SUPFAM" id="SSF56436">
    <property type="entry name" value="C-type lectin-like"/>
    <property type="match status" value="1"/>
</dbReference>
<evidence type="ECO:0000259" key="4">
    <source>
        <dbReference type="Pfam" id="PF03781"/>
    </source>
</evidence>
<reference evidence="6" key="1">
    <citation type="submission" date="2016-11" db="EMBL/GenBank/DDBJ databases">
        <authorList>
            <person name="Varghese N."/>
            <person name="Submissions S."/>
        </authorList>
    </citation>
    <scope>NUCLEOTIDE SEQUENCE [LARGE SCALE GENOMIC DNA]</scope>
    <source>
        <strain evidence="6">DSM 22212</strain>
    </source>
</reference>
<dbReference type="Pfam" id="PF03781">
    <property type="entry name" value="FGE-sulfatase"/>
    <property type="match status" value="1"/>
</dbReference>
<dbReference type="STRING" id="633813.SAMN04488087_0059"/>
<dbReference type="InterPro" id="IPR011042">
    <property type="entry name" value="6-blade_b-propeller_TolB-like"/>
</dbReference>
<dbReference type="AlphaFoldDB" id="A0A1M6P7A0"/>
<keyword evidence="1" id="KW-0378">Hydrolase</keyword>
<dbReference type="Pfam" id="PF07676">
    <property type="entry name" value="PD40"/>
    <property type="match status" value="1"/>
</dbReference>
<protein>
    <submittedName>
        <fullName evidence="5">Dipeptidyl aminopeptidase/acylaminoacyl peptidase</fullName>
    </submittedName>
</protein>
<accession>A0A1M6P7A0</accession>
<dbReference type="Gene3D" id="3.90.1580.10">
    <property type="entry name" value="paralog of FGE (formylglycine-generating enzyme)"/>
    <property type="match status" value="1"/>
</dbReference>
<dbReference type="EMBL" id="FRAU01000001">
    <property type="protein sequence ID" value="SHK03750.1"/>
    <property type="molecule type" value="Genomic_DNA"/>
</dbReference>
<dbReference type="InterPro" id="IPR042095">
    <property type="entry name" value="SUMF_sf"/>
</dbReference>
<dbReference type="Gene3D" id="2.120.10.30">
    <property type="entry name" value="TolB, C-terminal domain"/>
    <property type="match status" value="1"/>
</dbReference>
<dbReference type="GO" id="GO:0004252">
    <property type="term" value="F:serine-type endopeptidase activity"/>
    <property type="evidence" value="ECO:0007669"/>
    <property type="project" value="TreeGrafter"/>
</dbReference>
<dbReference type="GO" id="GO:0006508">
    <property type="term" value="P:proteolysis"/>
    <property type="evidence" value="ECO:0007669"/>
    <property type="project" value="InterPro"/>
</dbReference>
<dbReference type="OrthoDB" id="9812921at2"/>
<dbReference type="Gene3D" id="3.40.50.1820">
    <property type="entry name" value="alpha/beta hydrolase"/>
    <property type="match status" value="1"/>
</dbReference>
<dbReference type="Proteomes" id="UP000185812">
    <property type="component" value="Unassembled WGS sequence"/>
</dbReference>
<proteinExistence type="predicted"/>
<dbReference type="InterPro" id="IPR001375">
    <property type="entry name" value="Peptidase_S9_cat"/>
</dbReference>
<dbReference type="InterPro" id="IPR011659">
    <property type="entry name" value="WD40"/>
</dbReference>
<sequence length="910" mass="103805">MTRQLGLGLICWLLLAAPGQTQPQRTWTIEDILRQERLTDLEIAPDGRRIVWVRRKANFDKDRFETDLFLTYLDRQGPDGLPLTVQLTRSGNNRAPRWSPDGRYIAFLSSRKIHSNDPTQGSQIWLLDTFGGEPYRLTELDVPVQSFAWFDSTRLVFAARETPTYDEQLRKKRKDDAQAIEDTTEFYPVRLFRIAIDSKKIERLTENEGEILEFSVDPSGRYLVYSIDPHPVDADARHQPRQYLLDLHRNETVEIFAERYFDPERFVWTRDGAGFYASDEFASDPENEGAGITKLYYFDVARRTYREVPLGWEAGVGYGGYQVTEGGVHVQLAAGPRMEPRFYEKTADGWRAHPVLDARLRHSTSIRIGPDGHTIAFVYSRADLLPQYLVGTYQRGRLRDVRPFVQLNTYLKDYPIPRADVIYWKGAEGDTVNGILYYPFNYRPGRRYPLMVVIHGGPSGVDLDAWRADWTVYPPLWAQRGAFVLRPNYHGSGHHGLEFVESIKGRYYELELPDIIQGIDYLVSQGLVDPDSLGVMGWSNGAILTIALTVEYPERFKVAMPGAGDVNWISDYGNCAFGVRFDDSYFGGPPWERLDHYIAKSPLFRLHRVITPTLIHFGDKDTAVPTEQGWQHYRALQQLGKAPVRFILYPDEPHSFRRPSHQRRKMEEDLAWADTYLFGRTSMAERLRQRVLPEDAPLALRLRARQIARTADGLYGVEHQGRLLPEMVPLGDTLLVSRFEITRAQFRAFKPDYPVPPGTENYPASGITADEARAYVAWLRRQTGQPYRLPTKRELETLQKKAGPSENTLAYWLGYTPNPDERRQLEDVLAGFRPDELLLPVGSRPPGNARDPEAPLLYDLDGNVAEWAVAAKGTLQPSGASAVTVRDPRTGELSAPPPSFIGLRVVLPRH</sequence>
<dbReference type="GO" id="GO:0004177">
    <property type="term" value="F:aminopeptidase activity"/>
    <property type="evidence" value="ECO:0007669"/>
    <property type="project" value="UniProtKB-KW"/>
</dbReference>
<dbReference type="InterPro" id="IPR005532">
    <property type="entry name" value="SUMF_dom"/>
</dbReference>
<name>A0A1M6P7A0_9BACT</name>
<dbReference type="SUPFAM" id="SSF53474">
    <property type="entry name" value="alpha/beta-Hydrolases"/>
    <property type="match status" value="1"/>
</dbReference>
<dbReference type="InterPro" id="IPR029058">
    <property type="entry name" value="AB_hydrolase_fold"/>
</dbReference>
<keyword evidence="2" id="KW-0720">Serine protease</keyword>
<dbReference type="Pfam" id="PF00326">
    <property type="entry name" value="Peptidase_S9"/>
    <property type="match status" value="1"/>
</dbReference>
<gene>
    <name evidence="5" type="ORF">SAMN04488087_0059</name>
</gene>
<feature type="domain" description="Sulfatase-modifying factor enzyme-like" evidence="4">
    <location>
        <begin position="750"/>
        <end position="868"/>
    </location>
</feature>
<dbReference type="PANTHER" id="PTHR42776:SF27">
    <property type="entry name" value="DIPEPTIDYL PEPTIDASE FAMILY MEMBER 6"/>
    <property type="match status" value="1"/>
</dbReference>